<protein>
    <submittedName>
        <fullName evidence="3">Cobaltochelatase CobN</fullName>
        <ecNumber evidence="3">6.6.1.2</ecNumber>
    </submittedName>
</protein>
<dbReference type="NCBIfam" id="NF004644">
    <property type="entry name" value="PRK05989.2-2"/>
    <property type="match status" value="1"/>
</dbReference>
<dbReference type="CDD" id="cd10150">
    <property type="entry name" value="CobN_like"/>
    <property type="match status" value="1"/>
</dbReference>
<keyword evidence="4" id="KW-1185">Reference proteome</keyword>
<dbReference type="EMBL" id="JACIET010000005">
    <property type="protein sequence ID" value="MBB4014899.1"/>
    <property type="molecule type" value="Genomic_DNA"/>
</dbReference>
<dbReference type="PANTHER" id="PTHR44119">
    <property type="entry name" value="MAGNESIUM-CHELATASE SUBUNIT CHLH, CHLOROPLASTIC"/>
    <property type="match status" value="1"/>
</dbReference>
<dbReference type="GO" id="GO:0051116">
    <property type="term" value="F:cobaltochelatase activity"/>
    <property type="evidence" value="ECO:0007669"/>
    <property type="project" value="UniProtKB-EC"/>
</dbReference>
<sequence>MRLQQRVPFAAPRLVLGICMVGLLLWWMITPAAAATPTVRILTAAPVPAAKFALLAEAGRKAGLVIEHRYAEQFSPDEAAGWLAGAAFVIVDAPRAHIVDFVMSKLGPAWAEARTPRVLLMTEGARAFGTDAAFASTLNSYYQNGGVANFDAAMRLIAARQLKLREDATIPPPIVFPKAAWYHPKLPQGVSPRMSDLPGRRDVPQIAIALHQAYVSSGETAFIDALIRDIEAAGGRALPFYTPMMEPDAFTRLLAPAGKPVAQVLINTQIVLDAQARKAEFEKLGIPVLQTMAYRKGDAADWARDREGVSLMDVPFYLAQPEIAGTIDPMVAAAVAKPSGRTEPIAAQVRSVVGKAINLARLQTTPAADKRVAILFYNYPPGERNLSASFMNLPASLHNTLAAMKQHGYSTDAPDEKTLIEQLGRLLAPFYRDGQLETLLDAGLAAWLPMRDYRRWFDAQSPELRAEVAARWGKPEASAMATTHKGEAGFVIPRLALGNVVLMPVPPRGERDEAKEKAIYHNTKEPLNHFYLAAYLWAREGRNALVHYGTHGTQEWTPGKERGLAVSDQPFVVLGDVPVIYPYIVDDVGEAIQAKRRGRATIVSHQTPAFRPAGLHTELNDLHDLLHQVIGQETGSVRERLVTQLLDGTEKLHLFADLGTTRAAAQANLPAWLNQLHDHLHALASQLQPIGLHTFGRAQRDEVRLFSTMAMLGKDFLARVFPEEPEELFAQDFSRITESKPFTFLKPYVLEGRPSSEIRDAKLREDAERAQRYFAALDPAPELTGLLAALDGKHLATGTGGDPIRNPDSLTTGRNLYGFDPSKVPSKAAWEAGRAATEALLKDHRARKGSYPSKLAFSLWSVETMRHAGILEAQAMAALGVRPKWDEGGRLVGVELIPAKELGRPRVDVVLSATGLYRDHFPNVMKWLAQAVKLAAAADEPDNAVAASTREIRTALAAKGLPAAKLDNLALTRIFSSESGGYGTGLDEATLASDTWGNDAGEARGDRRAGEAKMAQLYLAKMQFGYGPDEAEWGSKLEGGNLYAENLKGVQAALLARSSNLYGMLTTDDPFQYLGGLGLAVRHLTGKSPELLISNLRDPREARTETAAGFLSTELRTRQFHPGWIQAMQAEGYSGALNVLDAVNNFWGWTAVAPEIVRDDQWQEFAEVYVRDKYKLGVNEWFEREAPQAQAQIIERMLEAARKGYWKTDEKTVRELAQRWQQLASKHELRSDNAKFSAYVAEQATSAMPAGFGVARPAAAPAASAPAPSPAPSPAQTVQPPMEAVKPKVQGMVLEQKKPRVEAAPVALSWLIGGALMLLALLGGAVRELARPGKRLVDALAGGNAGTLRKAA</sequence>
<dbReference type="InterPro" id="IPR003672">
    <property type="entry name" value="CobN/Mg_chltase"/>
</dbReference>
<dbReference type="Proteomes" id="UP000561045">
    <property type="component" value="Unassembled WGS sequence"/>
</dbReference>
<accession>A0A840BU32</accession>
<keyword evidence="1" id="KW-1133">Transmembrane helix</keyword>
<keyword evidence="1" id="KW-0472">Membrane</keyword>
<keyword evidence="3" id="KW-0436">Ligase</keyword>
<dbReference type="RefSeq" id="WP_207064574.1">
    <property type="nucleotide sequence ID" value="NZ_BAABLE010000001.1"/>
</dbReference>
<name>A0A840BU32_9RHOO</name>
<dbReference type="EC" id="6.6.1.2" evidence="3"/>
<evidence type="ECO:0000313" key="3">
    <source>
        <dbReference type="EMBL" id="MBB4014899.1"/>
    </source>
</evidence>
<proteinExistence type="predicted"/>
<evidence type="ECO:0000313" key="4">
    <source>
        <dbReference type="Proteomes" id="UP000561045"/>
    </source>
</evidence>
<dbReference type="PANTHER" id="PTHR44119:SF4">
    <property type="entry name" value="AEROBIC COBALTOCHELATASE SUBUNIT COBN"/>
    <property type="match status" value="1"/>
</dbReference>
<feature type="transmembrane region" description="Helical" evidence="1">
    <location>
        <begin position="1307"/>
        <end position="1326"/>
    </location>
</feature>
<comment type="caution">
    <text evidence="3">The sequence shown here is derived from an EMBL/GenBank/DDBJ whole genome shotgun (WGS) entry which is preliminary data.</text>
</comment>
<dbReference type="Pfam" id="PF02514">
    <property type="entry name" value="CobN-Mg_chel"/>
    <property type="match status" value="1"/>
</dbReference>
<evidence type="ECO:0000256" key="1">
    <source>
        <dbReference type="SAM" id="Phobius"/>
    </source>
</evidence>
<keyword evidence="1" id="KW-0812">Transmembrane</keyword>
<evidence type="ECO:0000259" key="2">
    <source>
        <dbReference type="Pfam" id="PF02514"/>
    </source>
</evidence>
<feature type="domain" description="CobN/magnesium chelatase" evidence="2">
    <location>
        <begin position="140"/>
        <end position="1212"/>
    </location>
</feature>
<reference evidence="3 4" key="1">
    <citation type="submission" date="2020-08" db="EMBL/GenBank/DDBJ databases">
        <title>Genomic Encyclopedia of Type Strains, Phase IV (KMG-IV): sequencing the most valuable type-strain genomes for metagenomic binning, comparative biology and taxonomic classification.</title>
        <authorList>
            <person name="Goeker M."/>
        </authorList>
    </citation>
    <scope>NUCLEOTIDE SEQUENCE [LARGE SCALE GENOMIC DNA]</scope>
    <source>
        <strain evidence="3 4">DSM 106739</strain>
    </source>
</reference>
<organism evidence="3 4">
    <name type="scientific">Niveibacterium umoris</name>
    <dbReference type="NCBI Taxonomy" id="1193620"/>
    <lineage>
        <taxon>Bacteria</taxon>
        <taxon>Pseudomonadati</taxon>
        <taxon>Pseudomonadota</taxon>
        <taxon>Betaproteobacteria</taxon>
        <taxon>Rhodocyclales</taxon>
        <taxon>Rhodocyclaceae</taxon>
        <taxon>Niveibacterium</taxon>
    </lineage>
</organism>
<gene>
    <name evidence="3" type="ORF">GGR36_004257</name>
</gene>